<keyword evidence="1" id="KW-1185">Reference proteome</keyword>
<proteinExistence type="predicted"/>
<protein>
    <submittedName>
        <fullName evidence="2">Uncharacterized protein</fullName>
    </submittedName>
</protein>
<organism evidence="1 2">
    <name type="scientific">Ditylenchus dipsaci</name>
    <dbReference type="NCBI Taxonomy" id="166011"/>
    <lineage>
        <taxon>Eukaryota</taxon>
        <taxon>Metazoa</taxon>
        <taxon>Ecdysozoa</taxon>
        <taxon>Nematoda</taxon>
        <taxon>Chromadorea</taxon>
        <taxon>Rhabditida</taxon>
        <taxon>Tylenchina</taxon>
        <taxon>Tylenchomorpha</taxon>
        <taxon>Sphaerularioidea</taxon>
        <taxon>Anguinidae</taxon>
        <taxon>Anguininae</taxon>
        <taxon>Ditylenchus</taxon>
    </lineage>
</organism>
<dbReference type="AlphaFoldDB" id="A0A915CTW5"/>
<evidence type="ECO:0000313" key="2">
    <source>
        <dbReference type="WBParaSite" id="jg12092"/>
    </source>
</evidence>
<reference evidence="2" key="1">
    <citation type="submission" date="2022-11" db="UniProtKB">
        <authorList>
            <consortium name="WormBaseParasite"/>
        </authorList>
    </citation>
    <scope>IDENTIFICATION</scope>
</reference>
<evidence type="ECO:0000313" key="1">
    <source>
        <dbReference type="Proteomes" id="UP000887574"/>
    </source>
</evidence>
<name>A0A915CTW5_9BILA</name>
<accession>A0A915CTW5</accession>
<sequence length="78" mass="8882">MNILNNGCFGLPASCKCSMKYRIKKTIDHVNSRAHFEFQFEANIAKVVASENTWLNISFPQEFARAAVLMLTDWKTAL</sequence>
<dbReference type="WBParaSite" id="jg12092">
    <property type="protein sequence ID" value="jg12092"/>
    <property type="gene ID" value="jg12092"/>
</dbReference>
<dbReference type="Proteomes" id="UP000887574">
    <property type="component" value="Unplaced"/>
</dbReference>